<keyword evidence="3" id="KW-1185">Reference proteome</keyword>
<name>K0SLY9_THAOC</name>
<protein>
    <submittedName>
        <fullName evidence="2">Uncharacterized protein</fullName>
    </submittedName>
</protein>
<feature type="non-terminal residue" evidence="2">
    <location>
        <position position="178"/>
    </location>
</feature>
<sequence length="178" mass="19473">MRAKYYSLGEHRQGGNGITMLSIKKQVAIVREATGTDSRLLDSVKTRRQAQWVAVFSGSGAGGTDCSDYIKNDLPQLADKFAQDMGVDLVYENDDDDDDDEGDITDASMNKFIRELKKLLQCSFALDGIDDIARRIGQRRLTTSASGGGGAEEDDPQDNMEESSDEESSAEGRMSDTE</sequence>
<evidence type="ECO:0000313" key="3">
    <source>
        <dbReference type="Proteomes" id="UP000266841"/>
    </source>
</evidence>
<dbReference type="Proteomes" id="UP000266841">
    <property type="component" value="Unassembled WGS sequence"/>
</dbReference>
<reference evidence="2 3" key="1">
    <citation type="journal article" date="2012" name="Genome Biol.">
        <title>Genome and low-iron response of an oceanic diatom adapted to chronic iron limitation.</title>
        <authorList>
            <person name="Lommer M."/>
            <person name="Specht M."/>
            <person name="Roy A.S."/>
            <person name="Kraemer L."/>
            <person name="Andreson R."/>
            <person name="Gutowska M.A."/>
            <person name="Wolf J."/>
            <person name="Bergner S.V."/>
            <person name="Schilhabel M.B."/>
            <person name="Klostermeier U.C."/>
            <person name="Beiko R.G."/>
            <person name="Rosenstiel P."/>
            <person name="Hippler M."/>
            <person name="Laroche J."/>
        </authorList>
    </citation>
    <scope>NUCLEOTIDE SEQUENCE [LARGE SCALE GENOMIC DNA]</scope>
    <source>
        <strain evidence="2 3">CCMP1005</strain>
    </source>
</reference>
<accession>K0SLY9</accession>
<comment type="caution">
    <text evidence="2">The sequence shown here is derived from an EMBL/GenBank/DDBJ whole genome shotgun (WGS) entry which is preliminary data.</text>
</comment>
<evidence type="ECO:0000256" key="1">
    <source>
        <dbReference type="SAM" id="MobiDB-lite"/>
    </source>
</evidence>
<proteinExistence type="predicted"/>
<feature type="compositionally biased region" description="Acidic residues" evidence="1">
    <location>
        <begin position="151"/>
        <end position="169"/>
    </location>
</feature>
<gene>
    <name evidence="2" type="ORF">THAOC_20281</name>
</gene>
<dbReference type="EMBL" id="AGNL01022827">
    <property type="protein sequence ID" value="EJK59487.1"/>
    <property type="molecule type" value="Genomic_DNA"/>
</dbReference>
<dbReference type="AlphaFoldDB" id="K0SLY9"/>
<feature type="region of interest" description="Disordered" evidence="1">
    <location>
        <begin position="140"/>
        <end position="178"/>
    </location>
</feature>
<organism evidence="2 3">
    <name type="scientific">Thalassiosira oceanica</name>
    <name type="common">Marine diatom</name>
    <dbReference type="NCBI Taxonomy" id="159749"/>
    <lineage>
        <taxon>Eukaryota</taxon>
        <taxon>Sar</taxon>
        <taxon>Stramenopiles</taxon>
        <taxon>Ochrophyta</taxon>
        <taxon>Bacillariophyta</taxon>
        <taxon>Coscinodiscophyceae</taxon>
        <taxon>Thalassiosirophycidae</taxon>
        <taxon>Thalassiosirales</taxon>
        <taxon>Thalassiosiraceae</taxon>
        <taxon>Thalassiosira</taxon>
    </lineage>
</organism>
<evidence type="ECO:0000313" key="2">
    <source>
        <dbReference type="EMBL" id="EJK59487.1"/>
    </source>
</evidence>